<proteinExistence type="predicted"/>
<dbReference type="AlphaFoldDB" id="W1PNB7"/>
<dbReference type="Proteomes" id="UP000017836">
    <property type="component" value="Unassembled WGS sequence"/>
</dbReference>
<evidence type="ECO:0000313" key="2">
    <source>
        <dbReference type="Proteomes" id="UP000017836"/>
    </source>
</evidence>
<organism evidence="1 2">
    <name type="scientific">Amborella trichopoda</name>
    <dbReference type="NCBI Taxonomy" id="13333"/>
    <lineage>
        <taxon>Eukaryota</taxon>
        <taxon>Viridiplantae</taxon>
        <taxon>Streptophyta</taxon>
        <taxon>Embryophyta</taxon>
        <taxon>Tracheophyta</taxon>
        <taxon>Spermatophyta</taxon>
        <taxon>Magnoliopsida</taxon>
        <taxon>Amborellales</taxon>
        <taxon>Amborellaceae</taxon>
        <taxon>Amborella</taxon>
    </lineage>
</organism>
<reference evidence="2" key="1">
    <citation type="journal article" date="2013" name="Science">
        <title>The Amborella genome and the evolution of flowering plants.</title>
        <authorList>
            <consortium name="Amborella Genome Project"/>
        </authorList>
    </citation>
    <scope>NUCLEOTIDE SEQUENCE [LARGE SCALE GENOMIC DNA]</scope>
</reference>
<keyword evidence="2" id="KW-1185">Reference proteome</keyword>
<name>W1PNB7_AMBTC</name>
<dbReference type="EMBL" id="KI392980">
    <property type="protein sequence ID" value="ERN09563.1"/>
    <property type="molecule type" value="Genomic_DNA"/>
</dbReference>
<sequence length="142" mass="15477">MTKGLPSSSLHGLQAFLLGMRNGMGLHISLVCMDSKHFFLGLHGTKGLPSSSLHGFQAFLLGMRNGMGLHLSSWDEEWTGLHGGRVPVGSIPFLLGMRNGLGSFPFLLRMRNGLGSIPFLLGMRNLGMRNTMGLHISSWNEE</sequence>
<gene>
    <name evidence="1" type="ORF">AMTR_s00029p00159920</name>
</gene>
<evidence type="ECO:0000313" key="1">
    <source>
        <dbReference type="EMBL" id="ERN09563.1"/>
    </source>
</evidence>
<accession>W1PNB7</accession>
<dbReference type="Gramene" id="ERN09563">
    <property type="protein sequence ID" value="ERN09563"/>
    <property type="gene ID" value="AMTR_s00029p00159920"/>
</dbReference>
<dbReference type="HOGENOM" id="CLU_1818402_0_0_1"/>
<protein>
    <submittedName>
        <fullName evidence="1">Uncharacterized protein</fullName>
    </submittedName>
</protein>